<evidence type="ECO:0000256" key="6">
    <source>
        <dbReference type="ARBA" id="ARBA00022691"/>
    </source>
</evidence>
<dbReference type="NCBIfam" id="TIGR00527">
    <property type="entry name" value="gcvH"/>
    <property type="match status" value="1"/>
</dbReference>
<dbReference type="PROSITE" id="PS51678">
    <property type="entry name" value="SAM_MT_PRMT"/>
    <property type="match status" value="1"/>
</dbReference>
<dbReference type="InterPro" id="IPR029063">
    <property type="entry name" value="SAM-dependent_MTases_sf"/>
</dbReference>
<dbReference type="Pfam" id="PF05185">
    <property type="entry name" value="PRMT5"/>
    <property type="match status" value="1"/>
</dbReference>
<evidence type="ECO:0000256" key="5">
    <source>
        <dbReference type="ARBA" id="ARBA00022679"/>
    </source>
</evidence>
<keyword evidence="8" id="KW-0809">Transit peptide</keyword>
<dbReference type="InterPro" id="IPR035247">
    <property type="entry name" value="PRMT5_TIM"/>
</dbReference>
<dbReference type="NCBIfam" id="NF002270">
    <property type="entry name" value="PRK01202.1"/>
    <property type="match status" value="1"/>
</dbReference>
<dbReference type="InterPro" id="IPR035248">
    <property type="entry name" value="PRMT5_C"/>
</dbReference>
<dbReference type="GO" id="GO:0016274">
    <property type="term" value="F:protein-arginine N-methyltransferase activity"/>
    <property type="evidence" value="ECO:0007669"/>
    <property type="project" value="InterPro"/>
</dbReference>
<dbReference type="SUPFAM" id="SSF51230">
    <property type="entry name" value="Single hybrid motif"/>
    <property type="match status" value="1"/>
</dbReference>
<evidence type="ECO:0000256" key="7">
    <source>
        <dbReference type="ARBA" id="ARBA00022823"/>
    </source>
</evidence>
<dbReference type="PROSITE" id="PS00189">
    <property type="entry name" value="LIPOYL"/>
    <property type="match status" value="1"/>
</dbReference>
<feature type="domain" description="Lipoyl-binding" evidence="11">
    <location>
        <begin position="610"/>
        <end position="692"/>
    </location>
</feature>
<dbReference type="Pfam" id="PF01597">
    <property type="entry name" value="GCV_H"/>
    <property type="match status" value="1"/>
</dbReference>
<name>A0A7R8ZAR1_TIMDO</name>
<comment type="cofactor">
    <cofactor evidence="1">
        <name>(R)-lipoate</name>
        <dbReference type="ChEBI" id="CHEBI:83088"/>
    </cofactor>
</comment>
<dbReference type="InterPro" id="IPR003016">
    <property type="entry name" value="2-oxoA_DH_lipoyl-BS"/>
</dbReference>
<evidence type="ECO:0000256" key="9">
    <source>
        <dbReference type="PIRSR" id="PIRSR617453-50"/>
    </source>
</evidence>
<dbReference type="InterPro" id="IPR025799">
    <property type="entry name" value="Arg_MeTrfase"/>
</dbReference>
<dbReference type="Gene3D" id="3.40.50.150">
    <property type="entry name" value="Vaccinia Virus protein VP39"/>
    <property type="match status" value="1"/>
</dbReference>
<dbReference type="CDD" id="cd06848">
    <property type="entry name" value="GCS_H"/>
    <property type="match status" value="1"/>
</dbReference>
<organism evidence="12">
    <name type="scientific">Timema douglasi</name>
    <name type="common">Walking stick</name>
    <dbReference type="NCBI Taxonomy" id="61478"/>
    <lineage>
        <taxon>Eukaryota</taxon>
        <taxon>Metazoa</taxon>
        <taxon>Ecdysozoa</taxon>
        <taxon>Arthropoda</taxon>
        <taxon>Hexapoda</taxon>
        <taxon>Insecta</taxon>
        <taxon>Pterygota</taxon>
        <taxon>Neoptera</taxon>
        <taxon>Polyneoptera</taxon>
        <taxon>Phasmatodea</taxon>
        <taxon>Timematodea</taxon>
        <taxon>Timematoidea</taxon>
        <taxon>Timematidae</taxon>
        <taxon>Timema</taxon>
    </lineage>
</organism>
<dbReference type="InterPro" id="IPR011053">
    <property type="entry name" value="Single_hybrid_motif"/>
</dbReference>
<sequence length="717" mass="80920">MIVGKLSPYINLDSSDETTCRLSQETLAQELMYANHLGLPAVMFTLRRDNQINLARLINNKMQAGCTYQFWVHLRMESAAVAASYYLTSPDGMGETTVVPTGQHDTWEWWNEFRSLCNFDKKLNLALEVTPDIPSSAELERWLGEPLKCVMVPTSLFVSNKKGYPVLLKAHQCLLRSFASLDLQLVVTGARMSAIDPLLAFARGYEDYLQCPLQPLMDNLETHTYEVFEKDPTKYNEYERAIYCALVDRIPYEERDEKEFVVMVVGAGRGPLVRASLMAAHKADRKIKVYAVEKNPNAVVSLQAQQAELWKDKVTVVSCDMREFKPPEKADILVSELLGSFGDNELSPECLDGAQKFLKEDGISIPMSYTSYLCPIQSSKLYNEVRQCKDSNKPPIHQYETPYVVYLNNKFQLSSPQSLFTFNHPNKASIIDNSRYKCLNFKVCQKSVLHGFSGYFDTVLYQNASLCIMLSILPETHTRGMFSWFPIFFPMKIVEYCLLFPQEPIHLLEGDNLAVHFWRLSTKKNVWYEWAVSQPVPGPIHNPNGRSYTIGTSGLRHCSANGTLVYLSRELSLSCGHNPEQHASLLIKNTNEDAFKYSDKHEWVKLEGNVGTIGITHYAQDALGDVVFAQLPDVGTVIGSKDECGALESVKAASELFSPVSGKVVEKNSAVEESPGLINQSCYDKGWLFKLELADASELEKLMDEKTYEDFCKTDAH</sequence>
<comment type="similarity">
    <text evidence="2">Belongs to the GcvH family.</text>
</comment>
<dbReference type="GO" id="GO:0032259">
    <property type="term" value="P:methylation"/>
    <property type="evidence" value="ECO:0007669"/>
    <property type="project" value="UniProtKB-KW"/>
</dbReference>
<keyword evidence="7 9" id="KW-0450">Lipoyl</keyword>
<protein>
    <recommendedName>
        <fullName evidence="3">Glycine cleavage system H protein, mitochondrial</fullName>
    </recommendedName>
</protein>
<evidence type="ECO:0000256" key="1">
    <source>
        <dbReference type="ARBA" id="ARBA00001938"/>
    </source>
</evidence>
<dbReference type="PANTHER" id="PTHR10738">
    <property type="entry name" value="PROTEIN ARGININE N-METHYLTRANSFERASE 5"/>
    <property type="match status" value="1"/>
</dbReference>
<gene>
    <name evidence="12" type="ORF">TDIB3V08_LOCUS8976</name>
</gene>
<dbReference type="GO" id="GO:0005829">
    <property type="term" value="C:cytosol"/>
    <property type="evidence" value="ECO:0007669"/>
    <property type="project" value="TreeGrafter"/>
</dbReference>
<dbReference type="InterPro" id="IPR035075">
    <property type="entry name" value="PRMT5"/>
</dbReference>
<dbReference type="InterPro" id="IPR000089">
    <property type="entry name" value="Biotin_lipoyl"/>
</dbReference>
<dbReference type="PANTHER" id="PTHR10738:SF0">
    <property type="entry name" value="PROTEIN ARGININE N-METHYLTRANSFERASE 5"/>
    <property type="match status" value="1"/>
</dbReference>
<dbReference type="SUPFAM" id="SSF53335">
    <property type="entry name" value="S-adenosyl-L-methionine-dependent methyltransferases"/>
    <property type="match status" value="1"/>
</dbReference>
<dbReference type="InterPro" id="IPR002930">
    <property type="entry name" value="GCV_H"/>
</dbReference>
<evidence type="ECO:0000259" key="11">
    <source>
        <dbReference type="PROSITE" id="PS50968"/>
    </source>
</evidence>
<proteinExistence type="inferred from homology"/>
<evidence type="ECO:0000256" key="4">
    <source>
        <dbReference type="ARBA" id="ARBA00022603"/>
    </source>
</evidence>
<evidence type="ECO:0000256" key="3">
    <source>
        <dbReference type="ARBA" id="ARBA00018130"/>
    </source>
</evidence>
<dbReference type="GO" id="GO:0006355">
    <property type="term" value="P:regulation of DNA-templated transcription"/>
    <property type="evidence" value="ECO:0007669"/>
    <property type="project" value="TreeGrafter"/>
</dbReference>
<keyword evidence="5 10" id="KW-0808">Transferase</keyword>
<dbReference type="FunFam" id="2.70.160.11:FF:000003">
    <property type="entry name" value="Protein arginine N-methyltransferase 5"/>
    <property type="match status" value="1"/>
</dbReference>
<dbReference type="PROSITE" id="PS50968">
    <property type="entry name" value="BIOTINYL_LIPOYL"/>
    <property type="match status" value="1"/>
</dbReference>
<evidence type="ECO:0000256" key="10">
    <source>
        <dbReference type="PROSITE-ProRule" id="PRU01015"/>
    </source>
</evidence>
<dbReference type="FunFam" id="3.40.50.150:FF:000029">
    <property type="entry name" value="Protein arginine N-methyltransferase 5"/>
    <property type="match status" value="1"/>
</dbReference>
<dbReference type="Pfam" id="PF17285">
    <property type="entry name" value="PRMT5_TIM"/>
    <property type="match status" value="1"/>
</dbReference>
<dbReference type="InterPro" id="IPR033753">
    <property type="entry name" value="GCV_H/Fam206"/>
</dbReference>
<evidence type="ECO:0000256" key="2">
    <source>
        <dbReference type="ARBA" id="ARBA00009249"/>
    </source>
</evidence>
<dbReference type="InterPro" id="IPR017453">
    <property type="entry name" value="GCV_H_sub"/>
</dbReference>
<dbReference type="AlphaFoldDB" id="A0A7R8ZAR1"/>
<evidence type="ECO:0000256" key="8">
    <source>
        <dbReference type="ARBA" id="ARBA00022946"/>
    </source>
</evidence>
<dbReference type="HAMAP" id="MF_00272">
    <property type="entry name" value="GcvH"/>
    <property type="match status" value="1"/>
</dbReference>
<keyword evidence="6 10" id="KW-0949">S-adenosyl-L-methionine</keyword>
<dbReference type="GO" id="GO:0005960">
    <property type="term" value="C:glycine cleavage complex"/>
    <property type="evidence" value="ECO:0007669"/>
    <property type="project" value="InterPro"/>
</dbReference>
<dbReference type="CDD" id="cd02440">
    <property type="entry name" value="AdoMet_MTases"/>
    <property type="match status" value="1"/>
</dbReference>
<dbReference type="GO" id="GO:0019464">
    <property type="term" value="P:glycine decarboxylation via glycine cleavage system"/>
    <property type="evidence" value="ECO:0007669"/>
    <property type="project" value="InterPro"/>
</dbReference>
<accession>A0A7R8ZAR1</accession>
<evidence type="ECO:0000313" key="12">
    <source>
        <dbReference type="EMBL" id="CAD7202796.1"/>
    </source>
</evidence>
<dbReference type="Gene3D" id="2.70.160.11">
    <property type="entry name" value="Hnrnp arginine n-methyltransferase1"/>
    <property type="match status" value="1"/>
</dbReference>
<dbReference type="Gene3D" id="3.20.20.150">
    <property type="entry name" value="Divalent-metal-dependent TIM barrel enzymes"/>
    <property type="match status" value="1"/>
</dbReference>
<dbReference type="Pfam" id="PF17286">
    <property type="entry name" value="PRMT5_C"/>
    <property type="match status" value="1"/>
</dbReference>
<dbReference type="GO" id="GO:0005634">
    <property type="term" value="C:nucleus"/>
    <property type="evidence" value="ECO:0007669"/>
    <property type="project" value="TreeGrafter"/>
</dbReference>
<keyword evidence="4 10" id="KW-0489">Methyltransferase</keyword>
<dbReference type="EMBL" id="OA569820">
    <property type="protein sequence ID" value="CAD7202796.1"/>
    <property type="molecule type" value="Genomic_DNA"/>
</dbReference>
<reference evidence="12" key="1">
    <citation type="submission" date="2020-11" db="EMBL/GenBank/DDBJ databases">
        <authorList>
            <person name="Tran Van P."/>
        </authorList>
    </citation>
    <scope>NUCLEOTIDE SEQUENCE</scope>
</reference>
<feature type="modified residue" description="N6-lipoyllysine" evidence="9">
    <location>
        <position position="651"/>
    </location>
</feature>
<dbReference type="Gene3D" id="2.40.50.100">
    <property type="match status" value="1"/>
</dbReference>